<reference evidence="1" key="1">
    <citation type="submission" date="2014-11" db="EMBL/GenBank/DDBJ databases">
        <authorList>
            <person name="Amaro Gonzalez C."/>
        </authorList>
    </citation>
    <scope>NUCLEOTIDE SEQUENCE</scope>
</reference>
<dbReference type="AlphaFoldDB" id="A0A0E9SR77"/>
<accession>A0A0E9SR77</accession>
<evidence type="ECO:0000313" key="1">
    <source>
        <dbReference type="EMBL" id="JAH43796.1"/>
    </source>
</evidence>
<reference evidence="1" key="2">
    <citation type="journal article" date="2015" name="Fish Shellfish Immunol.">
        <title>Early steps in the European eel (Anguilla anguilla)-Vibrio vulnificus interaction in the gills: Role of the RtxA13 toxin.</title>
        <authorList>
            <person name="Callol A."/>
            <person name="Pajuelo D."/>
            <person name="Ebbesson L."/>
            <person name="Teles M."/>
            <person name="MacKenzie S."/>
            <person name="Amaro C."/>
        </authorList>
    </citation>
    <scope>NUCLEOTIDE SEQUENCE</scope>
</reference>
<dbReference type="EMBL" id="GBXM01064781">
    <property type="protein sequence ID" value="JAH43796.1"/>
    <property type="molecule type" value="Transcribed_RNA"/>
</dbReference>
<protein>
    <submittedName>
        <fullName evidence="1">Uncharacterized protein</fullName>
    </submittedName>
</protein>
<name>A0A0E9SR77_ANGAN</name>
<sequence>MQVNQLYQFMSETFTVHRPSNVCKSPLLCYGPILS</sequence>
<proteinExistence type="predicted"/>
<organism evidence="1">
    <name type="scientific">Anguilla anguilla</name>
    <name type="common">European freshwater eel</name>
    <name type="synonym">Muraena anguilla</name>
    <dbReference type="NCBI Taxonomy" id="7936"/>
    <lineage>
        <taxon>Eukaryota</taxon>
        <taxon>Metazoa</taxon>
        <taxon>Chordata</taxon>
        <taxon>Craniata</taxon>
        <taxon>Vertebrata</taxon>
        <taxon>Euteleostomi</taxon>
        <taxon>Actinopterygii</taxon>
        <taxon>Neopterygii</taxon>
        <taxon>Teleostei</taxon>
        <taxon>Anguilliformes</taxon>
        <taxon>Anguillidae</taxon>
        <taxon>Anguilla</taxon>
    </lineage>
</organism>